<evidence type="ECO:0000259" key="6">
    <source>
        <dbReference type="Pfam" id="PF13886"/>
    </source>
</evidence>
<evidence type="ECO:0000256" key="1">
    <source>
        <dbReference type="ARBA" id="ARBA00004141"/>
    </source>
</evidence>
<dbReference type="Pfam" id="PF13886">
    <property type="entry name" value="TM7S3_TM198"/>
    <property type="match status" value="1"/>
</dbReference>
<feature type="transmembrane region" description="Helical" evidence="5">
    <location>
        <begin position="395"/>
        <end position="413"/>
    </location>
</feature>
<keyword evidence="4 5" id="KW-0472">Membrane</keyword>
<feature type="transmembrane region" description="Helical" evidence="5">
    <location>
        <begin position="337"/>
        <end position="355"/>
    </location>
</feature>
<keyword evidence="2 5" id="KW-0812">Transmembrane</keyword>
<feature type="transmembrane region" description="Helical" evidence="5">
    <location>
        <begin position="475"/>
        <end position="494"/>
    </location>
</feature>
<dbReference type="InterPro" id="IPR025256">
    <property type="entry name" value="TM7S3/TM198-like_dom"/>
</dbReference>
<dbReference type="InterPro" id="IPR042502">
    <property type="entry name" value="TM7SF3"/>
</dbReference>
<accession>A0A7I8WBQ7</accession>
<comment type="subcellular location">
    <subcellularLocation>
        <location evidence="1">Membrane</location>
        <topology evidence="1">Multi-pass membrane protein</topology>
    </subcellularLocation>
</comment>
<feature type="transmembrane region" description="Helical" evidence="5">
    <location>
        <begin position="420"/>
        <end position="441"/>
    </location>
</feature>
<name>A0A7I8WBQ7_9ANNE</name>
<evidence type="ECO:0000256" key="3">
    <source>
        <dbReference type="ARBA" id="ARBA00022989"/>
    </source>
</evidence>
<reference evidence="7 8" key="1">
    <citation type="submission" date="2020-08" db="EMBL/GenBank/DDBJ databases">
        <authorList>
            <person name="Hejnol A."/>
        </authorList>
    </citation>
    <scope>NUCLEOTIDE SEQUENCE [LARGE SCALE GENOMIC DNA]</scope>
</reference>
<dbReference type="Proteomes" id="UP000549394">
    <property type="component" value="Unassembled WGS sequence"/>
</dbReference>
<organism evidence="7 8">
    <name type="scientific">Dimorphilus gyrociliatus</name>
    <dbReference type="NCBI Taxonomy" id="2664684"/>
    <lineage>
        <taxon>Eukaryota</taxon>
        <taxon>Metazoa</taxon>
        <taxon>Spiralia</taxon>
        <taxon>Lophotrochozoa</taxon>
        <taxon>Annelida</taxon>
        <taxon>Polychaeta</taxon>
        <taxon>Polychaeta incertae sedis</taxon>
        <taxon>Dinophilidae</taxon>
        <taxon>Dimorphilus</taxon>
    </lineage>
</organism>
<sequence>MKIERLVLTFFTFYHINVYASTEIELNTTKTFLIKVYEDSKITFYSSKIPLNVSFVLFEFHSKHDEFTISKDESFQVGDYTTSSDAGILIPMKGGETVAKCYFTNKLNSTFDLYSRVKYLSSHDPIPGGCNQELPLENDPNIYWRNEKLTTQLKFAFANKAVSRGTPEVSCEDAKVQQAFKYDIYHMFLREGNYNNKHKMEIINKLNDINSIQKYGNKLKTVYSNHLPTFYIAMLPSIGSAFTVRGTYNGEETVQFTYVPSVTYSCSFESGDKSCRYPYPLRVYIITGVLAILGLYIAFGAHTLFLLEIFILSYLEGFLSFYIVISRYTDWSEGVQAGVIAACSLSFAIAGLLVWKIIELPILSVILMSLLEGFLFSSLIFNVTPFGQLEFFNNSLTYGFAFAAIMLLPSLILMNFPKWLNYFTCAVVGSYMLIFPIGLVINSGFPLVVMATLHRAAIPGYINTIVYLPVQYRDIILYCLWLLVIVLAIIFNWARDRHRSDFPMTRRERRQMQKESEEYFRRLAQQEQVRNYQQNMSNNPNYPNERTHLLDVRFM</sequence>
<evidence type="ECO:0000313" key="8">
    <source>
        <dbReference type="Proteomes" id="UP000549394"/>
    </source>
</evidence>
<evidence type="ECO:0000256" key="5">
    <source>
        <dbReference type="SAM" id="Phobius"/>
    </source>
</evidence>
<dbReference type="PANTHER" id="PTHR15937">
    <property type="entry name" value="TRANSMEMBRANE 7 SUPERFAMILY MEMBER 3"/>
    <property type="match status" value="1"/>
</dbReference>
<dbReference type="GO" id="GO:0005886">
    <property type="term" value="C:plasma membrane"/>
    <property type="evidence" value="ECO:0007669"/>
    <property type="project" value="TreeGrafter"/>
</dbReference>
<evidence type="ECO:0000313" key="7">
    <source>
        <dbReference type="EMBL" id="CAD5125595.1"/>
    </source>
</evidence>
<dbReference type="OrthoDB" id="5967337at2759"/>
<feature type="domain" description="TM7S3/TM198-like" evidence="6">
    <location>
        <begin position="289"/>
        <end position="492"/>
    </location>
</feature>
<proteinExistence type="predicted"/>
<dbReference type="EMBL" id="CAJFCJ010000028">
    <property type="protein sequence ID" value="CAD5125595.1"/>
    <property type="molecule type" value="Genomic_DNA"/>
</dbReference>
<evidence type="ECO:0000256" key="4">
    <source>
        <dbReference type="ARBA" id="ARBA00023136"/>
    </source>
</evidence>
<feature type="transmembrane region" description="Helical" evidence="5">
    <location>
        <begin position="305"/>
        <end position="325"/>
    </location>
</feature>
<feature type="transmembrane region" description="Helical" evidence="5">
    <location>
        <begin position="279"/>
        <end position="298"/>
    </location>
</feature>
<dbReference type="GO" id="GO:0043069">
    <property type="term" value="P:negative regulation of programmed cell death"/>
    <property type="evidence" value="ECO:0007669"/>
    <property type="project" value="TreeGrafter"/>
</dbReference>
<evidence type="ECO:0000256" key="2">
    <source>
        <dbReference type="ARBA" id="ARBA00022692"/>
    </source>
</evidence>
<keyword evidence="3 5" id="KW-1133">Transmembrane helix</keyword>
<feature type="transmembrane region" description="Helical" evidence="5">
    <location>
        <begin position="362"/>
        <end position="383"/>
    </location>
</feature>
<dbReference type="AlphaFoldDB" id="A0A7I8WBQ7"/>
<keyword evidence="8" id="KW-1185">Reference proteome</keyword>
<protein>
    <submittedName>
        <fullName evidence="7">DgyrCDS13796</fullName>
    </submittedName>
</protein>
<dbReference type="PANTHER" id="PTHR15937:SF3">
    <property type="entry name" value="TRANSMEMBRANE 7 SUPERFAMILY MEMBER 3"/>
    <property type="match status" value="1"/>
</dbReference>
<comment type="caution">
    <text evidence="7">The sequence shown here is derived from an EMBL/GenBank/DDBJ whole genome shotgun (WGS) entry which is preliminary data.</text>
</comment>
<gene>
    <name evidence="7" type="ORF">DGYR_LOCUS12944</name>
</gene>
<dbReference type="Pfam" id="PF25992">
    <property type="entry name" value="Ig_TM7SF3_N"/>
    <property type="match status" value="1"/>
</dbReference>